<dbReference type="EMBL" id="CP049140">
    <property type="protein sequence ID" value="QIE86782.1"/>
    <property type="molecule type" value="Genomic_DNA"/>
</dbReference>
<dbReference type="Proteomes" id="UP000501063">
    <property type="component" value="Chromosome"/>
</dbReference>
<evidence type="ECO:0000313" key="2">
    <source>
        <dbReference type="Proteomes" id="UP000501063"/>
    </source>
</evidence>
<organism evidence="1 2">
    <name type="scientific">Pseudomonas nitroreducens</name>
    <dbReference type="NCBI Taxonomy" id="46680"/>
    <lineage>
        <taxon>Bacteria</taxon>
        <taxon>Pseudomonadati</taxon>
        <taxon>Pseudomonadota</taxon>
        <taxon>Gammaproteobacteria</taxon>
        <taxon>Pseudomonadales</taxon>
        <taxon>Pseudomonadaceae</taxon>
        <taxon>Pseudomonas</taxon>
    </lineage>
</organism>
<evidence type="ECO:0000313" key="1">
    <source>
        <dbReference type="EMBL" id="QIE86782.1"/>
    </source>
</evidence>
<proteinExistence type="predicted"/>
<sequence length="69" mass="7790">MSEHAKPLASDPLEAILLNQSAMMILMEKQLKEQQKINLLLASLIQSMADEDEIAERPLRTYLNGEPIL</sequence>
<dbReference type="RefSeq" id="WP_051445577.1">
    <property type="nucleotide sequence ID" value="NZ_CP049140.1"/>
</dbReference>
<reference evidence="1 2" key="1">
    <citation type="submission" date="2020-02" db="EMBL/GenBank/DDBJ databases">
        <title>Integrative conjugative elements (ICEs) and plasmids drive adaptation of Pseudomonas nitroreducens strain HBP1 to wastewater environment.</title>
        <authorList>
            <person name="Sentchilo V."/>
            <person name="Carraro N."/>
            <person name="Bertelli C."/>
            <person name="van der Meer J.R."/>
        </authorList>
    </citation>
    <scope>NUCLEOTIDE SEQUENCE [LARGE SCALE GENOMIC DNA]</scope>
    <source>
        <strain evidence="1 2">HBP1</strain>
    </source>
</reference>
<accession>A0A6G6IUV1</accession>
<dbReference type="AlphaFoldDB" id="A0A6G6IUV1"/>
<name>A0A6G6IUV1_PSENT</name>
<protein>
    <submittedName>
        <fullName evidence="1">Uncharacterized protein</fullName>
    </submittedName>
</protein>
<gene>
    <name evidence="1" type="ORF">G5B91_11070</name>
</gene>
<dbReference type="KEGG" id="pnt:G5B91_11070"/>